<dbReference type="GO" id="GO:0042542">
    <property type="term" value="P:response to hydrogen peroxide"/>
    <property type="evidence" value="ECO:0007669"/>
    <property type="project" value="TreeGrafter"/>
</dbReference>
<evidence type="ECO:0000256" key="1">
    <source>
        <dbReference type="ARBA" id="ARBA00022485"/>
    </source>
</evidence>
<keyword evidence="1" id="KW-0479">Metal-binding</keyword>
<dbReference type="InterPro" id="IPR016101">
    <property type="entry name" value="CO_DH_a-bundle"/>
</dbReference>
<keyword evidence="1" id="KW-0004">4Fe-4S</keyword>
<keyword evidence="2" id="KW-0533">Nickel</keyword>
<protein>
    <recommendedName>
        <fullName evidence="5">Carbon monoxide dehydrogenase</fullName>
    </recommendedName>
</protein>
<dbReference type="GO" id="GO:0050418">
    <property type="term" value="F:hydroxylamine reductase activity"/>
    <property type="evidence" value="ECO:0007669"/>
    <property type="project" value="TreeGrafter"/>
</dbReference>
<accession>X1ED05</accession>
<gene>
    <name evidence="4" type="ORF">S03H2_03869</name>
</gene>
<dbReference type="PANTHER" id="PTHR30109:SF4">
    <property type="entry name" value="CARBON MONOXIDE DEHYDROGENASE"/>
    <property type="match status" value="1"/>
</dbReference>
<feature type="non-terminal residue" evidence="4">
    <location>
        <position position="179"/>
    </location>
</feature>
<dbReference type="Gene3D" id="1.20.1270.30">
    <property type="match status" value="1"/>
</dbReference>
<dbReference type="SUPFAM" id="SSF56821">
    <property type="entry name" value="Prismane protein-like"/>
    <property type="match status" value="1"/>
</dbReference>
<dbReference type="InterPro" id="IPR011254">
    <property type="entry name" value="Prismane-like_sf"/>
</dbReference>
<dbReference type="AlphaFoldDB" id="X1ED05"/>
<evidence type="ECO:0000313" key="4">
    <source>
        <dbReference type="EMBL" id="GAH31181.1"/>
    </source>
</evidence>
<dbReference type="EMBL" id="BARU01001475">
    <property type="protein sequence ID" value="GAH31181.1"/>
    <property type="molecule type" value="Genomic_DNA"/>
</dbReference>
<dbReference type="GO" id="GO:0043885">
    <property type="term" value="F:anaerobic carbon-monoxide dehydrogenase activity"/>
    <property type="evidence" value="ECO:0007669"/>
    <property type="project" value="InterPro"/>
</dbReference>
<proteinExistence type="predicted"/>
<keyword evidence="1" id="KW-0408">Iron</keyword>
<keyword evidence="3" id="KW-0560">Oxidoreductase</keyword>
<comment type="caution">
    <text evidence="4">The sequence shown here is derived from an EMBL/GenBank/DDBJ whole genome shotgun (WGS) entry which is preliminary data.</text>
</comment>
<dbReference type="Pfam" id="PF03063">
    <property type="entry name" value="Prismane"/>
    <property type="match status" value="1"/>
</dbReference>
<dbReference type="GO" id="GO:0006091">
    <property type="term" value="P:generation of precursor metabolites and energy"/>
    <property type="evidence" value="ECO:0007669"/>
    <property type="project" value="InterPro"/>
</dbReference>
<evidence type="ECO:0000256" key="3">
    <source>
        <dbReference type="ARBA" id="ARBA00023002"/>
    </source>
</evidence>
<evidence type="ECO:0000256" key="2">
    <source>
        <dbReference type="ARBA" id="ARBA00022596"/>
    </source>
</evidence>
<dbReference type="GO" id="GO:0004601">
    <property type="term" value="F:peroxidase activity"/>
    <property type="evidence" value="ECO:0007669"/>
    <property type="project" value="TreeGrafter"/>
</dbReference>
<dbReference type="PANTHER" id="PTHR30109">
    <property type="entry name" value="HYDROXYLAMINE REDUCTASE"/>
    <property type="match status" value="1"/>
</dbReference>
<keyword evidence="1" id="KW-0411">Iron-sulfur</keyword>
<dbReference type="GO" id="GO:0051539">
    <property type="term" value="F:4 iron, 4 sulfur cluster binding"/>
    <property type="evidence" value="ECO:0007669"/>
    <property type="project" value="UniProtKB-KW"/>
</dbReference>
<reference evidence="4" key="1">
    <citation type="journal article" date="2014" name="Front. Microbiol.">
        <title>High frequency of phylogenetically diverse reductive dehalogenase-homologous genes in deep subseafloor sedimentary metagenomes.</title>
        <authorList>
            <person name="Kawai M."/>
            <person name="Futagami T."/>
            <person name="Toyoda A."/>
            <person name="Takaki Y."/>
            <person name="Nishi S."/>
            <person name="Hori S."/>
            <person name="Arai W."/>
            <person name="Tsubouchi T."/>
            <person name="Morono Y."/>
            <person name="Uchiyama I."/>
            <person name="Ito T."/>
            <person name="Fujiyama A."/>
            <person name="Inagaki F."/>
            <person name="Takami H."/>
        </authorList>
    </citation>
    <scope>NUCLEOTIDE SEQUENCE</scope>
    <source>
        <strain evidence="4">Expedition CK06-06</strain>
    </source>
</reference>
<dbReference type="InterPro" id="IPR004137">
    <property type="entry name" value="HCP/CODH"/>
</dbReference>
<name>X1ED05_9ZZZZ</name>
<organism evidence="4">
    <name type="scientific">marine sediment metagenome</name>
    <dbReference type="NCBI Taxonomy" id="412755"/>
    <lineage>
        <taxon>unclassified sequences</taxon>
        <taxon>metagenomes</taxon>
        <taxon>ecological metagenomes</taxon>
    </lineage>
</organism>
<evidence type="ECO:0008006" key="5">
    <source>
        <dbReference type="Google" id="ProtNLM"/>
    </source>
</evidence>
<dbReference type="GO" id="GO:0016151">
    <property type="term" value="F:nickel cation binding"/>
    <property type="evidence" value="ECO:0007669"/>
    <property type="project" value="InterPro"/>
</dbReference>
<sequence length="179" mass="19330">MDKNKNKISPDELSEDRAVREIMEKMAAGDLKEIETAFDRAQTMKCCPIGSGISGICCKNCAMGPCRVREDKTGLCGATMGTIAARNLARHIAAGTAAHSDHGRDLAHLLGLVAEGKAPGLEIKDELKLLKFAKNLGIKIDDRDIKEIARDASEKALSLFGQQNGEIDLIKMAPEKGRK</sequence>